<accession>A0A9X2FKU9</accession>
<reference evidence="1 2" key="1">
    <citation type="journal article" date="2023" name="Int. J. Syst. Evol. Microbiol.">
        <title>Ligilactobacillus ubinensis sp. nov., a novel species isolated from the wild ferment of a durian fruit (Durio zibethinus).</title>
        <authorList>
            <person name="Heng Y.C."/>
            <person name="Menon N."/>
            <person name="Chen B."/>
            <person name="Loo B.Z.L."/>
            <person name="Wong G.W.J."/>
            <person name="Lim A.C.H."/>
            <person name="Silvaraju S."/>
            <person name="Kittelmann S."/>
        </authorList>
    </citation>
    <scope>NUCLEOTIDE SEQUENCE [LARGE SCALE GENOMIC DNA]</scope>
    <source>
        <strain evidence="1 2">WILCCON 0076</strain>
    </source>
</reference>
<gene>
    <name evidence="1" type="ORF">LB941_07305</name>
</gene>
<name>A0A9X2FKU9_9LACO</name>
<dbReference type="EMBL" id="JAIULA010000012">
    <property type="protein sequence ID" value="MCP0887140.1"/>
    <property type="molecule type" value="Genomic_DNA"/>
</dbReference>
<keyword evidence="2" id="KW-1185">Reference proteome</keyword>
<dbReference type="RefSeq" id="WP_253360759.1">
    <property type="nucleotide sequence ID" value="NZ_JAIULA010000012.1"/>
</dbReference>
<comment type="caution">
    <text evidence="1">The sequence shown here is derived from an EMBL/GenBank/DDBJ whole genome shotgun (WGS) entry which is preliminary data.</text>
</comment>
<evidence type="ECO:0000313" key="2">
    <source>
        <dbReference type="Proteomes" id="UP001139006"/>
    </source>
</evidence>
<dbReference type="Proteomes" id="UP001139006">
    <property type="component" value="Unassembled WGS sequence"/>
</dbReference>
<protein>
    <submittedName>
        <fullName evidence="1">Uncharacterized protein</fullName>
    </submittedName>
</protein>
<dbReference type="AlphaFoldDB" id="A0A9X2FKU9"/>
<evidence type="ECO:0000313" key="1">
    <source>
        <dbReference type="EMBL" id="MCP0887140.1"/>
    </source>
</evidence>
<organism evidence="1 2">
    <name type="scientific">Ligilactobacillus ubinensis</name>
    <dbReference type="NCBI Taxonomy" id="2876789"/>
    <lineage>
        <taxon>Bacteria</taxon>
        <taxon>Bacillati</taxon>
        <taxon>Bacillota</taxon>
        <taxon>Bacilli</taxon>
        <taxon>Lactobacillales</taxon>
        <taxon>Lactobacillaceae</taxon>
        <taxon>Ligilactobacillus</taxon>
    </lineage>
</organism>
<proteinExistence type="predicted"/>
<sequence length="50" mass="5462">MSKKTNDTQAILAIEVSKQILEAFEGEIFQGLLLCVKGDEVHANETSQAL</sequence>